<evidence type="ECO:0000313" key="2">
    <source>
        <dbReference type="EMBL" id="KAF0540858.1"/>
    </source>
</evidence>
<evidence type="ECO:0000256" key="1">
    <source>
        <dbReference type="PROSITE-ProRule" id="PRU00259"/>
    </source>
</evidence>
<dbReference type="PROSITE" id="PS50176">
    <property type="entry name" value="ARM_REPEAT"/>
    <property type="match status" value="1"/>
</dbReference>
<dbReference type="InterPro" id="IPR016024">
    <property type="entry name" value="ARM-type_fold"/>
</dbReference>
<dbReference type="OrthoDB" id="201709at2759"/>
<gene>
    <name evidence="2" type="ORF">F8M41_006166</name>
</gene>
<accession>A0A8H4AWZ3</accession>
<organism evidence="2 3">
    <name type="scientific">Gigaspora margarita</name>
    <dbReference type="NCBI Taxonomy" id="4874"/>
    <lineage>
        <taxon>Eukaryota</taxon>
        <taxon>Fungi</taxon>
        <taxon>Fungi incertae sedis</taxon>
        <taxon>Mucoromycota</taxon>
        <taxon>Glomeromycotina</taxon>
        <taxon>Glomeromycetes</taxon>
        <taxon>Diversisporales</taxon>
        <taxon>Gigasporaceae</taxon>
        <taxon>Gigaspora</taxon>
    </lineage>
</organism>
<evidence type="ECO:0000313" key="3">
    <source>
        <dbReference type="Proteomes" id="UP000439903"/>
    </source>
</evidence>
<dbReference type="Gene3D" id="1.25.10.10">
    <property type="entry name" value="Leucine-rich Repeat Variant"/>
    <property type="match status" value="1"/>
</dbReference>
<proteinExistence type="predicted"/>
<dbReference type="PANTHER" id="PTHR46263:SF1">
    <property type="entry name" value="ARMADILLO REPEAT-CONTAINING PROTEIN 7"/>
    <property type="match status" value="1"/>
</dbReference>
<dbReference type="InterPro" id="IPR000225">
    <property type="entry name" value="Armadillo"/>
</dbReference>
<feature type="repeat" description="ARM" evidence="1">
    <location>
        <begin position="139"/>
        <end position="181"/>
    </location>
</feature>
<keyword evidence="3" id="KW-1185">Reference proteome</keyword>
<name>A0A8H4AWZ3_GIGMA</name>
<dbReference type="SUPFAM" id="SSF48371">
    <property type="entry name" value="ARM repeat"/>
    <property type="match status" value="1"/>
</dbReference>
<dbReference type="Proteomes" id="UP000439903">
    <property type="component" value="Unassembled WGS sequence"/>
</dbReference>
<protein>
    <submittedName>
        <fullName evidence="2">Armadillo repeat-containing protein 7-like</fullName>
    </submittedName>
</protein>
<dbReference type="PANTHER" id="PTHR46263">
    <property type="entry name" value="ARMADILLO REPEAT-CONTAINING PROTEIN 7"/>
    <property type="match status" value="1"/>
</dbReference>
<dbReference type="InterPro" id="IPR011989">
    <property type="entry name" value="ARM-like"/>
</dbReference>
<dbReference type="EMBL" id="WTPW01000161">
    <property type="protein sequence ID" value="KAF0540858.1"/>
    <property type="molecule type" value="Genomic_DNA"/>
</dbReference>
<reference evidence="2 3" key="1">
    <citation type="journal article" date="2019" name="Environ. Microbiol.">
        <title>At the nexus of three kingdoms: the genome of the mycorrhizal fungus Gigaspora margarita provides insights into plant, endobacterial and fungal interactions.</title>
        <authorList>
            <person name="Venice F."/>
            <person name="Ghignone S."/>
            <person name="Salvioli di Fossalunga A."/>
            <person name="Amselem J."/>
            <person name="Novero M."/>
            <person name="Xianan X."/>
            <person name="Sedzielewska Toro K."/>
            <person name="Morin E."/>
            <person name="Lipzen A."/>
            <person name="Grigoriev I.V."/>
            <person name="Henrissat B."/>
            <person name="Martin F.M."/>
            <person name="Bonfante P."/>
        </authorList>
    </citation>
    <scope>NUCLEOTIDE SEQUENCE [LARGE SCALE GENOMIC DNA]</scope>
    <source>
        <strain evidence="2 3">BEG34</strain>
    </source>
</reference>
<sequence>MLKWSHERLLIGTIFSYNCYIRVQISLWRFAMFSTRRQLEKRTGKSGTPRKVKVLEYLQQLVTEYQDTKDQEAKYQVLANLVNFSYDPINYNWLWQLNVVDLFLDTLTESDEKLKEFGLGGLCNLCLEKRNKEHIINYDGVPLIIQCLYDKNEEIILSAITTLMFLLTDNEKNEDILSESVKKRLEHLSQFENKRLKNLATIFLQDYFSKT</sequence>
<comment type="caution">
    <text evidence="2">The sequence shown here is derived from an EMBL/GenBank/DDBJ whole genome shotgun (WGS) entry which is preliminary data.</text>
</comment>
<dbReference type="AlphaFoldDB" id="A0A8H4AWZ3"/>
<dbReference type="InterPro" id="IPR042462">
    <property type="entry name" value="ARMC7"/>
</dbReference>